<dbReference type="InterPro" id="IPR005522">
    <property type="entry name" value="IPK"/>
</dbReference>
<dbReference type="STRING" id="133385.A0A2T9YV02"/>
<evidence type="ECO:0000313" key="5">
    <source>
        <dbReference type="EMBL" id="PVU96175.1"/>
    </source>
</evidence>
<dbReference type="GO" id="GO:0000824">
    <property type="term" value="F:inositol-1,4,5,6-tetrakisphosphate 3-kinase activity"/>
    <property type="evidence" value="ECO:0007669"/>
    <property type="project" value="TreeGrafter"/>
</dbReference>
<evidence type="ECO:0000256" key="2">
    <source>
        <dbReference type="ARBA" id="ARBA00022679"/>
    </source>
</evidence>
<dbReference type="GO" id="GO:0032958">
    <property type="term" value="P:inositol phosphate biosynthetic process"/>
    <property type="evidence" value="ECO:0007669"/>
    <property type="project" value="InterPro"/>
</dbReference>
<keyword evidence="2 4" id="KW-0808">Transferase</keyword>
<dbReference type="EC" id="2.7.-.-" evidence="4"/>
<dbReference type="GO" id="GO:0005737">
    <property type="term" value="C:cytoplasm"/>
    <property type="evidence" value="ECO:0007669"/>
    <property type="project" value="TreeGrafter"/>
</dbReference>
<dbReference type="PANTHER" id="PTHR12400:SF103">
    <property type="entry name" value="INOSITOL POLYPHOSPHATE MULTIKINASE"/>
    <property type="match status" value="1"/>
</dbReference>
<name>A0A2T9YV02_9FUNG</name>
<dbReference type="OrthoDB" id="338650at2759"/>
<proteinExistence type="inferred from homology"/>
<keyword evidence="3 4" id="KW-0418">Kinase</keyword>
<keyword evidence="6" id="KW-1185">Reference proteome</keyword>
<comment type="similarity">
    <text evidence="1 4">Belongs to the inositol phosphokinase (IPK) family.</text>
</comment>
<dbReference type="AlphaFoldDB" id="A0A2T9YV02"/>
<accession>A0A2T9YV02</accession>
<dbReference type="PANTHER" id="PTHR12400">
    <property type="entry name" value="INOSITOL POLYPHOSPHATE KINASE"/>
    <property type="match status" value="1"/>
</dbReference>
<dbReference type="GO" id="GO:0008440">
    <property type="term" value="F:inositol-1,4,5-trisphosphate 3-kinase activity"/>
    <property type="evidence" value="ECO:0007669"/>
    <property type="project" value="TreeGrafter"/>
</dbReference>
<evidence type="ECO:0000256" key="3">
    <source>
        <dbReference type="ARBA" id="ARBA00022777"/>
    </source>
</evidence>
<protein>
    <recommendedName>
        <fullName evidence="4">Kinase</fullName>
        <ecNumber evidence="4">2.7.-.-</ecNumber>
    </recommendedName>
</protein>
<comment type="caution">
    <text evidence="5">The sequence shown here is derived from an EMBL/GenBank/DDBJ whole genome shotgun (WGS) entry which is preliminary data.</text>
</comment>
<evidence type="ECO:0000256" key="4">
    <source>
        <dbReference type="RuleBase" id="RU363090"/>
    </source>
</evidence>
<reference evidence="5 6" key="1">
    <citation type="journal article" date="2018" name="MBio">
        <title>Comparative Genomics Reveals the Core Gene Toolbox for the Fungus-Insect Symbiosis.</title>
        <authorList>
            <person name="Wang Y."/>
            <person name="Stata M."/>
            <person name="Wang W."/>
            <person name="Stajich J.E."/>
            <person name="White M.M."/>
            <person name="Moncalvo J.M."/>
        </authorList>
    </citation>
    <scope>NUCLEOTIDE SEQUENCE [LARGE SCALE GENOMIC DNA]</scope>
    <source>
        <strain evidence="5 6">SWE-8-4</strain>
    </source>
</reference>
<dbReference type="SUPFAM" id="SSF56104">
    <property type="entry name" value="SAICAR synthase-like"/>
    <property type="match status" value="1"/>
</dbReference>
<evidence type="ECO:0000256" key="1">
    <source>
        <dbReference type="ARBA" id="ARBA00007374"/>
    </source>
</evidence>
<dbReference type="GO" id="GO:0046854">
    <property type="term" value="P:phosphatidylinositol phosphate biosynthetic process"/>
    <property type="evidence" value="ECO:0007669"/>
    <property type="project" value="TreeGrafter"/>
</dbReference>
<sequence>MSNNSCFGSAFTKYSNTVAGHNDLLSNEEGDFLVKPTNPTEILFYEQSCKNPDFCDFLPTFYGTLQLQNNTSCEASSLPQVQHICFENIVSTYKNPSIIDIKIGTRLYDDDASQEKIKKMQIKAKQTTSSTLGVRICGLRVYKNTTSLQNNLLSDLSCNSDSVDSLQSSLLIQNSCIQDITCIPITRQSDYCRKLNNSTLADELDFFFSNISDTPLFKAYRSYLLDSIVDELQNFLELINTLEFRLYSSSLLIVYESDINTIIDLNSKMNFFQIDLLQKPTDHNIKLLDTNFKGYLDSDKYDGCGFNTNTGTHHNDSDSASDISDYGSTNDIAHTELYDFRAIDFAHSKWTPGIGPDEQYIFGIKNLIDILLKLK</sequence>
<dbReference type="GO" id="GO:0005634">
    <property type="term" value="C:nucleus"/>
    <property type="evidence" value="ECO:0007669"/>
    <property type="project" value="TreeGrafter"/>
</dbReference>
<dbReference type="Proteomes" id="UP000245383">
    <property type="component" value="Unassembled WGS sequence"/>
</dbReference>
<gene>
    <name evidence="5" type="ORF">BB561_001341</name>
</gene>
<organism evidence="5 6">
    <name type="scientific">Smittium simulii</name>
    <dbReference type="NCBI Taxonomy" id="133385"/>
    <lineage>
        <taxon>Eukaryota</taxon>
        <taxon>Fungi</taxon>
        <taxon>Fungi incertae sedis</taxon>
        <taxon>Zoopagomycota</taxon>
        <taxon>Kickxellomycotina</taxon>
        <taxon>Harpellomycetes</taxon>
        <taxon>Harpellales</taxon>
        <taxon>Legeriomycetaceae</taxon>
        <taxon>Smittium</taxon>
    </lineage>
</organism>
<dbReference type="Gene3D" id="3.30.470.160">
    <property type="entry name" value="Inositol polyphosphate kinase"/>
    <property type="match status" value="1"/>
</dbReference>
<evidence type="ECO:0000313" key="6">
    <source>
        <dbReference type="Proteomes" id="UP000245383"/>
    </source>
</evidence>
<dbReference type="InterPro" id="IPR038286">
    <property type="entry name" value="IPK_sf"/>
</dbReference>
<dbReference type="Pfam" id="PF03770">
    <property type="entry name" value="IPK"/>
    <property type="match status" value="1"/>
</dbReference>
<dbReference type="EMBL" id="MBFR01000039">
    <property type="protein sequence ID" value="PVU96175.1"/>
    <property type="molecule type" value="Genomic_DNA"/>
</dbReference>